<feature type="signal peptide" evidence="2">
    <location>
        <begin position="1"/>
        <end position="20"/>
    </location>
</feature>
<sequence length="295" mass="31115">MRLACFAIALALITASSAAAAPKTFRQLLDMPRAQPTAHIPYGAEPEQFGDLWLPAGAGKHPVVVLIHGGCWQAKYPSVELMAYMAKDLQGRGYAVWNLAYRRLGEPGGGYPGTFVDVANGLDRLRQLAPVHNLDLRRVVVAGHSAGGHLTTWAAARPRLPKASPLRVGKPLKIRGAISLAGINDLAAYRATGPDACGGPETIDRLTAGSALSDRYADTSPPALLPIRTPVAVISGALDPIVPPAFGVDFAARAKASGDRVEEITMAEAGHFELIDPTSAAWPRIVAVIDRMAGK</sequence>
<dbReference type="Gene3D" id="3.40.50.1820">
    <property type="entry name" value="alpha/beta hydrolase"/>
    <property type="match status" value="1"/>
</dbReference>
<dbReference type="InterPro" id="IPR050300">
    <property type="entry name" value="GDXG_lipolytic_enzyme"/>
</dbReference>
<organism evidence="4 5">
    <name type="scientific">Caulobacter henricii</name>
    <dbReference type="NCBI Taxonomy" id="69395"/>
    <lineage>
        <taxon>Bacteria</taxon>
        <taxon>Pseudomonadati</taxon>
        <taxon>Pseudomonadota</taxon>
        <taxon>Alphaproteobacteria</taxon>
        <taxon>Caulobacterales</taxon>
        <taxon>Caulobacteraceae</taxon>
        <taxon>Caulobacter</taxon>
    </lineage>
</organism>
<evidence type="ECO:0000313" key="4">
    <source>
        <dbReference type="EMBL" id="ALL12452.1"/>
    </source>
</evidence>
<dbReference type="InterPro" id="IPR029058">
    <property type="entry name" value="AB_hydrolase_fold"/>
</dbReference>
<dbReference type="GO" id="GO:0016787">
    <property type="term" value="F:hydrolase activity"/>
    <property type="evidence" value="ECO:0007669"/>
    <property type="project" value="UniProtKB-KW"/>
</dbReference>
<dbReference type="Proteomes" id="UP000056905">
    <property type="component" value="Chromosome"/>
</dbReference>
<keyword evidence="1" id="KW-0378">Hydrolase</keyword>
<feature type="domain" description="BD-FAE-like" evidence="3">
    <location>
        <begin position="51"/>
        <end position="250"/>
    </location>
</feature>
<dbReference type="RefSeq" id="WP_062144197.1">
    <property type="nucleotide sequence ID" value="NZ_CP013002.1"/>
</dbReference>
<feature type="chain" id="PRO_5006052424" description="BD-FAE-like domain-containing protein" evidence="2">
    <location>
        <begin position="21"/>
        <end position="295"/>
    </location>
</feature>
<evidence type="ECO:0000313" key="5">
    <source>
        <dbReference type="Proteomes" id="UP000056905"/>
    </source>
</evidence>
<gene>
    <name evidence="4" type="ORF">AQ619_03275</name>
</gene>
<keyword evidence="2" id="KW-0732">Signal</keyword>
<dbReference type="SUPFAM" id="SSF53474">
    <property type="entry name" value="alpha/beta-Hydrolases"/>
    <property type="match status" value="1"/>
</dbReference>
<accession>A0A0P0NWM1</accession>
<dbReference type="STRING" id="69395.AQ619_03275"/>
<proteinExistence type="predicted"/>
<name>A0A0P0NWM1_9CAUL</name>
<evidence type="ECO:0000259" key="3">
    <source>
        <dbReference type="Pfam" id="PF20434"/>
    </source>
</evidence>
<dbReference type="PANTHER" id="PTHR48081:SF33">
    <property type="entry name" value="KYNURENINE FORMAMIDASE"/>
    <property type="match status" value="1"/>
</dbReference>
<evidence type="ECO:0000256" key="2">
    <source>
        <dbReference type="SAM" id="SignalP"/>
    </source>
</evidence>
<dbReference type="EMBL" id="CP013002">
    <property type="protein sequence ID" value="ALL12452.1"/>
    <property type="molecule type" value="Genomic_DNA"/>
</dbReference>
<dbReference type="OrthoDB" id="9771666at2"/>
<evidence type="ECO:0000256" key="1">
    <source>
        <dbReference type="ARBA" id="ARBA00022801"/>
    </source>
</evidence>
<dbReference type="KEGG" id="chq:AQ619_03275"/>
<dbReference type="PANTHER" id="PTHR48081">
    <property type="entry name" value="AB HYDROLASE SUPERFAMILY PROTEIN C4A8.06C"/>
    <property type="match status" value="1"/>
</dbReference>
<dbReference type="Pfam" id="PF20434">
    <property type="entry name" value="BD-FAE"/>
    <property type="match status" value="1"/>
</dbReference>
<protein>
    <recommendedName>
        <fullName evidence="3">BD-FAE-like domain-containing protein</fullName>
    </recommendedName>
</protein>
<dbReference type="AlphaFoldDB" id="A0A0P0NWM1"/>
<keyword evidence="5" id="KW-1185">Reference proteome</keyword>
<reference evidence="4 5" key="1">
    <citation type="submission" date="2015-10" db="EMBL/GenBank/DDBJ databases">
        <title>Conservation of the essential genome among Caulobacter and Brevundimonas species.</title>
        <authorList>
            <person name="Scott D."/>
            <person name="Ely B."/>
        </authorList>
    </citation>
    <scope>NUCLEOTIDE SEQUENCE [LARGE SCALE GENOMIC DNA]</scope>
    <source>
        <strain evidence="4 5">CB4</strain>
    </source>
</reference>
<dbReference type="InterPro" id="IPR049492">
    <property type="entry name" value="BD-FAE-like_dom"/>
</dbReference>